<proteinExistence type="predicted"/>
<evidence type="ECO:0000313" key="2">
    <source>
        <dbReference type="EMBL" id="OGK55515.1"/>
    </source>
</evidence>
<sequence>MLQKRMIDAVFKTMIISASIHIVILLLHFLSKRDVSILNVFNIYDLDLFFPTIAVGVQNFILSIIFLILLYLSILIFFTKHIERQ</sequence>
<keyword evidence="1" id="KW-1133">Transmembrane helix</keyword>
<evidence type="ECO:0000313" key="3">
    <source>
        <dbReference type="Proteomes" id="UP000177418"/>
    </source>
</evidence>
<keyword evidence="1" id="KW-0812">Transmembrane</keyword>
<feature type="transmembrane region" description="Helical" evidence="1">
    <location>
        <begin position="49"/>
        <end position="78"/>
    </location>
</feature>
<accession>A0A1F7JIS4</accession>
<dbReference type="Proteomes" id="UP000177418">
    <property type="component" value="Unassembled WGS sequence"/>
</dbReference>
<protein>
    <submittedName>
        <fullName evidence="2">Uncharacterized protein</fullName>
    </submittedName>
</protein>
<feature type="transmembrane region" description="Helical" evidence="1">
    <location>
        <begin position="9"/>
        <end position="29"/>
    </location>
</feature>
<dbReference type="AlphaFoldDB" id="A0A1F7JIS4"/>
<organism evidence="2 3">
    <name type="scientific">Candidatus Roizmanbacteria bacterium RIFCSPLOWO2_02_FULL_36_11</name>
    <dbReference type="NCBI Taxonomy" id="1802071"/>
    <lineage>
        <taxon>Bacteria</taxon>
        <taxon>Candidatus Roizmaniibacteriota</taxon>
    </lineage>
</organism>
<keyword evidence="1" id="KW-0472">Membrane</keyword>
<dbReference type="EMBL" id="MGAV01000002">
    <property type="protein sequence ID" value="OGK55515.1"/>
    <property type="molecule type" value="Genomic_DNA"/>
</dbReference>
<reference evidence="2 3" key="1">
    <citation type="journal article" date="2016" name="Nat. Commun.">
        <title>Thousands of microbial genomes shed light on interconnected biogeochemical processes in an aquifer system.</title>
        <authorList>
            <person name="Anantharaman K."/>
            <person name="Brown C.T."/>
            <person name="Hug L.A."/>
            <person name="Sharon I."/>
            <person name="Castelle C.J."/>
            <person name="Probst A.J."/>
            <person name="Thomas B.C."/>
            <person name="Singh A."/>
            <person name="Wilkins M.J."/>
            <person name="Karaoz U."/>
            <person name="Brodie E.L."/>
            <person name="Williams K.H."/>
            <person name="Hubbard S.S."/>
            <person name="Banfield J.F."/>
        </authorList>
    </citation>
    <scope>NUCLEOTIDE SEQUENCE [LARGE SCALE GENOMIC DNA]</scope>
</reference>
<evidence type="ECO:0000256" key="1">
    <source>
        <dbReference type="SAM" id="Phobius"/>
    </source>
</evidence>
<comment type="caution">
    <text evidence="2">The sequence shown here is derived from an EMBL/GenBank/DDBJ whole genome shotgun (WGS) entry which is preliminary data.</text>
</comment>
<name>A0A1F7JIS4_9BACT</name>
<gene>
    <name evidence="2" type="ORF">A3H78_05105</name>
</gene>